<keyword evidence="2" id="KW-0812">Transmembrane</keyword>
<evidence type="ECO:0000256" key="2">
    <source>
        <dbReference type="SAM" id="Phobius"/>
    </source>
</evidence>
<proteinExistence type="predicted"/>
<dbReference type="Proteomes" id="UP000013827">
    <property type="component" value="Unassembled WGS sequence"/>
</dbReference>
<feature type="transmembrane region" description="Helical" evidence="2">
    <location>
        <begin position="32"/>
        <end position="54"/>
    </location>
</feature>
<feature type="transmembrane region" description="Helical" evidence="2">
    <location>
        <begin position="139"/>
        <end position="159"/>
    </location>
</feature>
<feature type="transmembrane region" description="Helical" evidence="2">
    <location>
        <begin position="274"/>
        <end position="290"/>
    </location>
</feature>
<reference evidence="4" key="1">
    <citation type="journal article" date="2013" name="Nature">
        <title>Pan genome of the phytoplankton Emiliania underpins its global distribution.</title>
        <authorList>
            <person name="Read B.A."/>
            <person name="Kegel J."/>
            <person name="Klute M.J."/>
            <person name="Kuo A."/>
            <person name="Lefebvre S.C."/>
            <person name="Maumus F."/>
            <person name="Mayer C."/>
            <person name="Miller J."/>
            <person name="Monier A."/>
            <person name="Salamov A."/>
            <person name="Young J."/>
            <person name="Aguilar M."/>
            <person name="Claverie J.M."/>
            <person name="Frickenhaus S."/>
            <person name="Gonzalez K."/>
            <person name="Herman E.K."/>
            <person name="Lin Y.C."/>
            <person name="Napier J."/>
            <person name="Ogata H."/>
            <person name="Sarno A.F."/>
            <person name="Shmutz J."/>
            <person name="Schroeder D."/>
            <person name="de Vargas C."/>
            <person name="Verret F."/>
            <person name="von Dassow P."/>
            <person name="Valentin K."/>
            <person name="Van de Peer Y."/>
            <person name="Wheeler G."/>
            <person name="Dacks J.B."/>
            <person name="Delwiche C.F."/>
            <person name="Dyhrman S.T."/>
            <person name="Glockner G."/>
            <person name="John U."/>
            <person name="Richards T."/>
            <person name="Worden A.Z."/>
            <person name="Zhang X."/>
            <person name="Grigoriev I.V."/>
            <person name="Allen A.E."/>
            <person name="Bidle K."/>
            <person name="Borodovsky M."/>
            <person name="Bowler C."/>
            <person name="Brownlee C."/>
            <person name="Cock J.M."/>
            <person name="Elias M."/>
            <person name="Gladyshev V.N."/>
            <person name="Groth M."/>
            <person name="Guda C."/>
            <person name="Hadaegh A."/>
            <person name="Iglesias-Rodriguez M.D."/>
            <person name="Jenkins J."/>
            <person name="Jones B.M."/>
            <person name="Lawson T."/>
            <person name="Leese F."/>
            <person name="Lindquist E."/>
            <person name="Lobanov A."/>
            <person name="Lomsadze A."/>
            <person name="Malik S.B."/>
            <person name="Marsh M.E."/>
            <person name="Mackinder L."/>
            <person name="Mock T."/>
            <person name="Mueller-Roeber B."/>
            <person name="Pagarete A."/>
            <person name="Parker M."/>
            <person name="Probert I."/>
            <person name="Quesneville H."/>
            <person name="Raines C."/>
            <person name="Rensing S.A."/>
            <person name="Riano-Pachon D.M."/>
            <person name="Richier S."/>
            <person name="Rokitta S."/>
            <person name="Shiraiwa Y."/>
            <person name="Soanes D.M."/>
            <person name="van der Giezen M."/>
            <person name="Wahlund T.M."/>
            <person name="Williams B."/>
            <person name="Wilson W."/>
            <person name="Wolfe G."/>
            <person name="Wurch L.L."/>
        </authorList>
    </citation>
    <scope>NUCLEOTIDE SEQUENCE</scope>
</reference>
<dbReference type="EnsemblProtists" id="EOD35212">
    <property type="protein sequence ID" value="EOD35212"/>
    <property type="gene ID" value="EMIHUDRAFT_122664"/>
</dbReference>
<dbReference type="KEGG" id="ehx:EMIHUDRAFT_105315"/>
<reference evidence="3" key="2">
    <citation type="submission" date="2024-10" db="UniProtKB">
        <authorList>
            <consortium name="EnsemblProtists"/>
        </authorList>
    </citation>
    <scope>IDENTIFICATION</scope>
</reference>
<feature type="transmembrane region" description="Helical" evidence="2">
    <location>
        <begin position="61"/>
        <end position="83"/>
    </location>
</feature>
<feature type="compositionally biased region" description="Basic and acidic residues" evidence="1">
    <location>
        <begin position="447"/>
        <end position="461"/>
    </location>
</feature>
<keyword evidence="2" id="KW-1133">Transmembrane helix</keyword>
<dbReference type="OMA" id="THTTREA"/>
<feature type="region of interest" description="Disordered" evidence="1">
    <location>
        <begin position="447"/>
        <end position="469"/>
    </location>
</feature>
<dbReference type="RefSeq" id="XP_005762677.1">
    <property type="nucleotide sequence ID" value="XM_005762620.1"/>
</dbReference>
<evidence type="ECO:0008006" key="5">
    <source>
        <dbReference type="Google" id="ProtNLM"/>
    </source>
</evidence>
<accession>A0A0D3IG63</accession>
<feature type="transmembrane region" description="Helical" evidence="2">
    <location>
        <begin position="302"/>
        <end position="323"/>
    </location>
</feature>
<protein>
    <recommendedName>
        <fullName evidence="5">Ion transport domain-containing protein</fullName>
    </recommendedName>
</protein>
<dbReference type="AlphaFoldDB" id="A0A0D3IG63"/>
<name>A0A0D3IG63_EMIH1</name>
<feature type="transmembrane region" description="Helical" evidence="2">
    <location>
        <begin position="236"/>
        <end position="254"/>
    </location>
</feature>
<sequence length="469" mass="50555">MSRLSEPLIAAPPPPRGTLFAGNLLQYINDNVVMMAMACTVSALGNHIGACILADTVQAAAFGLACDCATVVLLRSLLLGAWARSEPDSQWQNALSHMLLSLPWIVRVPASLLVDAGTEALHRAVGSVGPTGNFRSREAAGAAFLTSLLLFLLLVHALLRLMRLNRSQPDSRYADQSARTYALRTATLACTSATGKAGHLLVRNVTEHFAGTRQLAITHTTREAARLAAAGAVEQVLLSLLAAWLLGWAVPLQHESPRVAHSESLQISLGVEEYIVGYVWSFSLANYLWLLCSRAGELTSPIWGAAAYWGLVLLGLVLAASLARTTPDQSFYDMGKGPEGGAHWLQGPAQLTCWYVDFTTWFGWSGLVLSFDLRLAGGPSRQCLPGTLPWVVALNFSMFGALLLVAGATNLLNAAGLERILPWTAAASKTRYDYLAARRGDAETKLRQSSYRRETSREGRGEQAMCPVQ</sequence>
<dbReference type="HOGENOM" id="CLU_583226_0_0_1"/>
<evidence type="ECO:0000313" key="3">
    <source>
        <dbReference type="EnsemblProtists" id="EOD10248"/>
    </source>
</evidence>
<dbReference type="PaxDb" id="2903-EOD10248"/>
<evidence type="ECO:0000313" key="4">
    <source>
        <dbReference type="Proteomes" id="UP000013827"/>
    </source>
</evidence>
<dbReference type="GeneID" id="17256402"/>
<organism evidence="3 4">
    <name type="scientific">Emiliania huxleyi (strain CCMP1516)</name>
    <dbReference type="NCBI Taxonomy" id="280463"/>
    <lineage>
        <taxon>Eukaryota</taxon>
        <taxon>Haptista</taxon>
        <taxon>Haptophyta</taxon>
        <taxon>Prymnesiophyceae</taxon>
        <taxon>Isochrysidales</taxon>
        <taxon>Noelaerhabdaceae</taxon>
        <taxon>Emiliania</taxon>
    </lineage>
</organism>
<evidence type="ECO:0000256" key="1">
    <source>
        <dbReference type="SAM" id="MobiDB-lite"/>
    </source>
</evidence>
<dbReference type="EnsemblProtists" id="EOD10248">
    <property type="protein sequence ID" value="EOD10248"/>
    <property type="gene ID" value="EMIHUDRAFT_105315"/>
</dbReference>
<dbReference type="KEGG" id="ehx:EMIHUDRAFT_122664"/>
<keyword evidence="2" id="KW-0472">Membrane</keyword>
<keyword evidence="4" id="KW-1185">Reference proteome</keyword>
<dbReference type="GeneID" id="17280483"/>
<feature type="transmembrane region" description="Helical" evidence="2">
    <location>
        <begin position="390"/>
        <end position="412"/>
    </location>
</feature>
<dbReference type="RefSeq" id="XP_005787641.1">
    <property type="nucleotide sequence ID" value="XM_005787584.1"/>
</dbReference>